<dbReference type="EMBL" id="UINC01001562">
    <property type="protein sequence ID" value="SUZ83700.1"/>
    <property type="molecule type" value="Genomic_DNA"/>
</dbReference>
<dbReference type="AlphaFoldDB" id="A0A381QX12"/>
<sequence>MKRFLPIIFFTIMFMGLLTSRYSFAHHGWSYYKDDFRLTLIVTELKLRNPHDQIIGMDSDGRTWNLVLAPPARNRRYGFDENTILVDQEIHIFGRKHPEKLEIKVHCLYKGDSLVYTYRYYFGRTSLQRYGGQQDC</sequence>
<organism evidence="1">
    <name type="scientific">marine metagenome</name>
    <dbReference type="NCBI Taxonomy" id="408172"/>
    <lineage>
        <taxon>unclassified sequences</taxon>
        <taxon>metagenomes</taxon>
        <taxon>ecological metagenomes</taxon>
    </lineage>
</organism>
<evidence type="ECO:0000313" key="1">
    <source>
        <dbReference type="EMBL" id="SUZ83700.1"/>
    </source>
</evidence>
<name>A0A381QX12_9ZZZZ</name>
<accession>A0A381QX12</accession>
<gene>
    <name evidence="1" type="ORF">METZ01_LOCUS36554</name>
</gene>
<protein>
    <submittedName>
        <fullName evidence="1">Uncharacterized protein</fullName>
    </submittedName>
</protein>
<proteinExistence type="predicted"/>
<reference evidence="1" key="1">
    <citation type="submission" date="2018-05" db="EMBL/GenBank/DDBJ databases">
        <authorList>
            <person name="Lanie J.A."/>
            <person name="Ng W.-L."/>
            <person name="Kazmierczak K.M."/>
            <person name="Andrzejewski T.M."/>
            <person name="Davidsen T.M."/>
            <person name="Wayne K.J."/>
            <person name="Tettelin H."/>
            <person name="Glass J.I."/>
            <person name="Rusch D."/>
            <person name="Podicherti R."/>
            <person name="Tsui H.-C.T."/>
            <person name="Winkler M.E."/>
        </authorList>
    </citation>
    <scope>NUCLEOTIDE SEQUENCE</scope>
</reference>